<dbReference type="Proteomes" id="UP000865968">
    <property type="component" value="Unassembled WGS sequence"/>
</dbReference>
<evidence type="ECO:0000313" key="1">
    <source>
        <dbReference type="EMBL" id="HAT3809119.1"/>
    </source>
</evidence>
<dbReference type="AlphaFoldDB" id="A0AAN5MF90"/>
<protein>
    <submittedName>
        <fullName evidence="1">Uncharacterized protein</fullName>
    </submittedName>
</protein>
<evidence type="ECO:0000313" key="2">
    <source>
        <dbReference type="Proteomes" id="UP000865968"/>
    </source>
</evidence>
<accession>A0AAN5MF90</accession>
<comment type="caution">
    <text evidence="1">The sequence shown here is derived from an EMBL/GenBank/DDBJ whole genome shotgun (WGS) entry which is preliminary data.</text>
</comment>
<reference evidence="1" key="2">
    <citation type="submission" date="2020-10" db="EMBL/GenBank/DDBJ databases">
        <authorList>
            <consortium name="NCBI Pathogen Detection Project"/>
        </authorList>
    </citation>
    <scope>NUCLEOTIDE SEQUENCE</scope>
    <source>
        <strain evidence="1">Morganella morganii ARLG-3209</strain>
    </source>
</reference>
<gene>
    <name evidence="1" type="ORF">I8608_001975</name>
</gene>
<organism evidence="1 2">
    <name type="scientific">Morganella morganii</name>
    <name type="common">Proteus morganii</name>
    <dbReference type="NCBI Taxonomy" id="582"/>
    <lineage>
        <taxon>Bacteria</taxon>
        <taxon>Pseudomonadati</taxon>
        <taxon>Pseudomonadota</taxon>
        <taxon>Gammaproteobacteria</taxon>
        <taxon>Enterobacterales</taxon>
        <taxon>Morganellaceae</taxon>
        <taxon>Morganella</taxon>
    </lineage>
</organism>
<name>A0AAN5MF90_MORMO</name>
<sequence length="258" mass="28885">MNLYNSIPVAVILAASALTGCSYNTALSPSADSRMIHFTATVPDALESLPLSAVYRSKKCTRTEYDSRDKPYEVAKTNWADYPLTAVNGRVSAAVPVSGGGYCDWTLSNLTYEVRLKHPHTVDPEIIDNFGFKTVFITGNYAPAVFNGGYIPHRGDFSESLLLFPLIRERRLGKHEKIFHLVGDENMITYRLAGAENIHLTVDYEQGMLSRWTGAKEKKPGNKSVMTYPDGEEEREGEIYPDYKKLLKIREARRAAQP</sequence>
<reference evidence="1" key="1">
    <citation type="journal article" date="2018" name="Genome Biol.">
        <title>SKESA: strategic k-mer extension for scrupulous assemblies.</title>
        <authorList>
            <person name="Souvorov A."/>
            <person name="Agarwala R."/>
            <person name="Lipman D.J."/>
        </authorList>
    </citation>
    <scope>NUCLEOTIDE SEQUENCE</scope>
    <source>
        <strain evidence="1">Morganella morganii ARLG-3209</strain>
    </source>
</reference>
<proteinExistence type="predicted"/>
<dbReference type="EMBL" id="DACSWI010000005">
    <property type="protein sequence ID" value="HAT3809119.1"/>
    <property type="molecule type" value="Genomic_DNA"/>
</dbReference>